<evidence type="ECO:0000313" key="1">
    <source>
        <dbReference type="EMBL" id="EGU84318.1"/>
    </source>
</evidence>
<comment type="caution">
    <text evidence="1">The sequence shown here is derived from an EMBL/GenBank/DDBJ whole genome shotgun (WGS) entry which is preliminary data.</text>
</comment>
<dbReference type="AlphaFoldDB" id="F9FFI8"/>
<reference evidence="1" key="1">
    <citation type="journal article" date="2012" name="Mol. Plant Microbe Interact.">
        <title>A highly conserved effector in Fusarium oxysporum is required for full virulence on Arabidopsis.</title>
        <authorList>
            <person name="Thatcher L.F."/>
            <person name="Gardiner D.M."/>
            <person name="Kazan K."/>
            <person name="Manners J."/>
        </authorList>
    </citation>
    <scope>NUCLEOTIDE SEQUENCE [LARGE SCALE GENOMIC DNA]</scope>
    <source>
        <strain evidence="1">Fo5176</strain>
    </source>
</reference>
<gene>
    <name evidence="1" type="ORF">FOXB_05167</name>
</gene>
<dbReference type="EMBL" id="AFQF01001683">
    <property type="protein sequence ID" value="EGU84318.1"/>
    <property type="molecule type" value="Genomic_DNA"/>
</dbReference>
<protein>
    <submittedName>
        <fullName evidence="1">Uncharacterized protein</fullName>
    </submittedName>
</protein>
<accession>F9FFI8</accession>
<organism evidence="1">
    <name type="scientific">Fusarium oxysporum (strain Fo5176)</name>
    <name type="common">Fusarium vascular wilt</name>
    <dbReference type="NCBI Taxonomy" id="660025"/>
    <lineage>
        <taxon>Eukaryota</taxon>
        <taxon>Fungi</taxon>
        <taxon>Dikarya</taxon>
        <taxon>Ascomycota</taxon>
        <taxon>Pezizomycotina</taxon>
        <taxon>Sordariomycetes</taxon>
        <taxon>Hypocreomycetidae</taxon>
        <taxon>Hypocreales</taxon>
        <taxon>Nectriaceae</taxon>
        <taxon>Fusarium</taxon>
        <taxon>Fusarium oxysporum species complex</taxon>
    </lineage>
</organism>
<proteinExistence type="predicted"/>
<sequence>MQKDEKTLSLEERKILIPKIY</sequence>
<name>F9FFI8_FUSOF</name>